<proteinExistence type="predicted"/>
<dbReference type="Proteomes" id="UP000051984">
    <property type="component" value="Unassembled WGS sequence"/>
</dbReference>
<dbReference type="PANTHER" id="PTHR42736:SF1">
    <property type="entry name" value="PROTEIN-GLUTAMINE GAMMA-GLUTAMYLTRANSFERASE"/>
    <property type="match status" value="1"/>
</dbReference>
<feature type="transmembrane region" description="Helical" evidence="2">
    <location>
        <begin position="622"/>
        <end position="640"/>
    </location>
</feature>
<keyword evidence="2" id="KW-0812">Transmembrane</keyword>
<feature type="domain" description="Transglutaminase-like" evidence="3">
    <location>
        <begin position="463"/>
        <end position="537"/>
    </location>
</feature>
<protein>
    <submittedName>
        <fullName evidence="4">Membrane associated transglutaminase-like enzyme</fullName>
    </submittedName>
</protein>
<keyword evidence="2" id="KW-0472">Membrane</keyword>
<accession>A0A0R1EUQ8</accession>
<dbReference type="Pfam" id="PF01841">
    <property type="entry name" value="Transglut_core"/>
    <property type="match status" value="1"/>
</dbReference>
<reference evidence="4 5" key="1">
    <citation type="journal article" date="2015" name="Genome Announc.">
        <title>Expanding the biotechnology potential of lactobacilli through comparative genomics of 213 strains and associated genera.</title>
        <authorList>
            <person name="Sun Z."/>
            <person name="Harris H.M."/>
            <person name="McCann A."/>
            <person name="Guo C."/>
            <person name="Argimon S."/>
            <person name="Zhang W."/>
            <person name="Yang X."/>
            <person name="Jeffery I.B."/>
            <person name="Cooney J.C."/>
            <person name="Kagawa T.F."/>
            <person name="Liu W."/>
            <person name="Song Y."/>
            <person name="Salvetti E."/>
            <person name="Wrobel A."/>
            <person name="Rasinkangas P."/>
            <person name="Parkhill J."/>
            <person name="Rea M.C."/>
            <person name="O'Sullivan O."/>
            <person name="Ritari J."/>
            <person name="Douillard F.P."/>
            <person name="Paul Ross R."/>
            <person name="Yang R."/>
            <person name="Briner A.E."/>
            <person name="Felis G.E."/>
            <person name="de Vos W.M."/>
            <person name="Barrangou R."/>
            <person name="Klaenhammer T.R."/>
            <person name="Caufield P.W."/>
            <person name="Cui Y."/>
            <person name="Zhang H."/>
            <person name="O'Toole P.W."/>
        </authorList>
    </citation>
    <scope>NUCLEOTIDE SEQUENCE [LARGE SCALE GENOMIC DNA]</scope>
    <source>
        <strain evidence="4 5">DSM 20178</strain>
    </source>
</reference>
<dbReference type="InterPro" id="IPR038765">
    <property type="entry name" value="Papain-like_cys_pep_sf"/>
</dbReference>
<evidence type="ECO:0000259" key="3">
    <source>
        <dbReference type="SMART" id="SM00460"/>
    </source>
</evidence>
<feature type="compositionally biased region" description="Low complexity" evidence="1">
    <location>
        <begin position="548"/>
        <end position="575"/>
    </location>
</feature>
<comment type="caution">
    <text evidence="4">The sequence shown here is derived from an EMBL/GenBank/DDBJ whole genome shotgun (WGS) entry which is preliminary data.</text>
</comment>
<dbReference type="Gene3D" id="3.10.620.30">
    <property type="match status" value="1"/>
</dbReference>
<evidence type="ECO:0000256" key="2">
    <source>
        <dbReference type="SAM" id="Phobius"/>
    </source>
</evidence>
<dbReference type="EMBL" id="AZCT01000002">
    <property type="protein sequence ID" value="KRK13180.1"/>
    <property type="molecule type" value="Genomic_DNA"/>
</dbReference>
<dbReference type="InterPro" id="IPR002931">
    <property type="entry name" value="Transglutaminase-like"/>
</dbReference>
<feature type="compositionally biased region" description="Polar residues" evidence="1">
    <location>
        <begin position="576"/>
        <end position="590"/>
    </location>
</feature>
<dbReference type="PANTHER" id="PTHR42736">
    <property type="entry name" value="PROTEIN-GLUTAMINE GAMMA-GLUTAMYLTRANSFERASE"/>
    <property type="match status" value="1"/>
</dbReference>
<gene>
    <name evidence="4" type="ORF">FD51_GL001376</name>
</gene>
<organism evidence="4 5">
    <name type="scientific">Lacticaseibacillus zeae DSM 20178 = KCTC 3804</name>
    <dbReference type="NCBI Taxonomy" id="1423816"/>
    <lineage>
        <taxon>Bacteria</taxon>
        <taxon>Bacillati</taxon>
        <taxon>Bacillota</taxon>
        <taxon>Bacilli</taxon>
        <taxon>Lactobacillales</taxon>
        <taxon>Lactobacillaceae</taxon>
        <taxon>Lacticaseibacillus</taxon>
    </lineage>
</organism>
<dbReference type="InterPro" id="IPR052901">
    <property type="entry name" value="Bact_TGase-like"/>
</dbReference>
<dbReference type="eggNOG" id="COG1305">
    <property type="taxonomic scope" value="Bacteria"/>
</dbReference>
<keyword evidence="2" id="KW-1133">Transmembrane helix</keyword>
<dbReference type="PATRIC" id="fig|1423816.3.peg.1437"/>
<dbReference type="SUPFAM" id="SSF54001">
    <property type="entry name" value="Cysteine proteinases"/>
    <property type="match status" value="1"/>
</dbReference>
<dbReference type="SMART" id="SM00460">
    <property type="entry name" value="TGc"/>
    <property type="match status" value="1"/>
</dbReference>
<evidence type="ECO:0000313" key="5">
    <source>
        <dbReference type="Proteomes" id="UP000051984"/>
    </source>
</evidence>
<evidence type="ECO:0000256" key="1">
    <source>
        <dbReference type="SAM" id="MobiDB-lite"/>
    </source>
</evidence>
<dbReference type="AlphaFoldDB" id="A0A0R1EUQ8"/>
<name>A0A0R1EUQ8_LACZE</name>
<evidence type="ECO:0000313" key="4">
    <source>
        <dbReference type="EMBL" id="KRK13180.1"/>
    </source>
</evidence>
<sequence>MAIMPKWLQRLIMVLLTWWLLFLFLQPFADINPIGHPRALVVYVIGISLILYAATFWPRWWPLSGVMTVAAMIGGLWAIVPLKQPFGLSWFTAYLQTFSAATSKFLRVGGVDVPTVLSMTLIITLVAFLLLLTVVVRFYPGAIAIVLSYLLAVHIFNGNDLTAQFIQLAVLTGLMAMLHLYGNHWWPLLIGCTLISGVTLGLAWLSSSTSLNEQLADMSVPFRDRLNQRGFYAGIQTYVNGPGRTGYTENSRVLGGPVYDDPTPVFTATSAEASYYRVAVDAAYTGTGWQPGVDQSQTVPLDGAIMRDPNASVDYGPAQSTTLTFNGSKSFLPLPYGQLTFTGGQPDPTTDFLLNAATRRVSTTDQSRFQRIDIQVQAKQITAAQLTAATSSRQQVASRYLQLPSTLPRRVKQLAEKITAKAPTPYEKVLAIQNYLKSDPRFTYSKTDAQRTPPGHDYVDYFLFDSPIGYCDNFSSAMVVLCRSIGLPARWAKGFNTGTFIGGSGQHKQYVIRNSNAHSWPEVYFTNLGWLPFEPTPGFNDPATPEENIPSSSANNSVSNSMPSSSSVASSASISRTPSTGSPSATKTHSRSSLSNVTWLGILLLIVTLLLTALAFWQLPALVAWLIGIGLTATNFPRRYRLLLWSLRRIQHRPVSQALSAYAKIIDRRLGEQTNMSTLTDAYEQIIFGKMSVNVQPLILPLQKLRSQLIAYTSRRFHVKRH</sequence>
<feature type="transmembrane region" description="Helical" evidence="2">
    <location>
        <begin position="113"/>
        <end position="132"/>
    </location>
</feature>
<feature type="transmembrane region" description="Helical" evidence="2">
    <location>
        <begin position="39"/>
        <end position="56"/>
    </location>
</feature>
<feature type="transmembrane region" description="Helical" evidence="2">
    <location>
        <begin position="138"/>
        <end position="156"/>
    </location>
</feature>
<feature type="transmembrane region" description="Helical" evidence="2">
    <location>
        <begin position="597"/>
        <end position="616"/>
    </location>
</feature>
<feature type="transmembrane region" description="Helical" evidence="2">
    <location>
        <begin position="188"/>
        <end position="205"/>
    </location>
</feature>
<feature type="region of interest" description="Disordered" evidence="1">
    <location>
        <begin position="539"/>
        <end position="590"/>
    </location>
</feature>